<dbReference type="PANTHER" id="PTHR15004">
    <property type="entry name" value="GLUTAMYL-TRNA(GLN) AMIDOTRANSFERASE SUBUNIT C, MITOCHONDRIAL"/>
    <property type="match status" value="1"/>
</dbReference>
<dbReference type="HAMAP" id="MF_00122">
    <property type="entry name" value="GatC"/>
    <property type="match status" value="1"/>
</dbReference>
<evidence type="ECO:0000256" key="5">
    <source>
        <dbReference type="ARBA" id="ARBA00047913"/>
    </source>
</evidence>
<dbReference type="Gene3D" id="1.10.20.60">
    <property type="entry name" value="Glu-tRNAGln amidotransferase C subunit, N-terminal domain"/>
    <property type="match status" value="1"/>
</dbReference>
<keyword evidence="6" id="KW-0436">Ligase</keyword>
<keyword evidence="8" id="KW-1185">Reference proteome</keyword>
<reference evidence="7 8" key="1">
    <citation type="submission" date="2020-08" db="EMBL/GenBank/DDBJ databases">
        <title>A Genomic Blueprint of the Chicken Gut Microbiome.</title>
        <authorList>
            <person name="Gilroy R."/>
            <person name="Ravi A."/>
            <person name="Getino M."/>
            <person name="Pursley I."/>
            <person name="Horton D.L."/>
            <person name="Alikhan N.-F."/>
            <person name="Baker D."/>
            <person name="Gharbi K."/>
            <person name="Hall N."/>
            <person name="Watson M."/>
            <person name="Adriaenssens E.M."/>
            <person name="Foster-Nyarko E."/>
            <person name="Jarju S."/>
            <person name="Secka A."/>
            <person name="Antonio M."/>
            <person name="Oren A."/>
            <person name="Chaudhuri R."/>
            <person name="La Ragione R.M."/>
            <person name="Hildebrand F."/>
            <person name="Pallen M.J."/>
        </authorList>
    </citation>
    <scope>NUCLEOTIDE SEQUENCE [LARGE SCALE GENOMIC DNA]</scope>
    <source>
        <strain evidence="7 8">Sa2YVA2</strain>
    </source>
</reference>
<evidence type="ECO:0000256" key="3">
    <source>
        <dbReference type="ARBA" id="ARBA00024799"/>
    </source>
</evidence>
<evidence type="ECO:0000256" key="2">
    <source>
        <dbReference type="ARBA" id="ARBA00011123"/>
    </source>
</evidence>
<dbReference type="NCBIfam" id="TIGR00135">
    <property type="entry name" value="gatC"/>
    <property type="match status" value="1"/>
</dbReference>
<dbReference type="PANTHER" id="PTHR15004:SF0">
    <property type="entry name" value="GLUTAMYL-TRNA(GLN) AMIDOTRANSFERASE SUBUNIT C, MITOCHONDRIAL"/>
    <property type="match status" value="1"/>
</dbReference>
<dbReference type="Proteomes" id="UP000626786">
    <property type="component" value="Unassembled WGS sequence"/>
</dbReference>
<name>A0ABR8UDM1_9BACL</name>
<dbReference type="InterPro" id="IPR036113">
    <property type="entry name" value="Asp/Glu-ADT_sf_sub_c"/>
</dbReference>
<comment type="function">
    <text evidence="3 6">Allows the formation of correctly charged Asn-tRNA(Asn) or Gln-tRNA(Gln) through the transamidation of misacylated Asp-tRNA(Asn) or Glu-tRNA(Gln) in organisms which lack either or both of asparaginyl-tRNA or glutaminyl-tRNA synthetases. The reaction takes place in the presence of glutamine and ATP through an activated phospho-Asp-tRNA(Asn) or phospho-Glu-tRNA(Gln).</text>
</comment>
<comment type="catalytic activity">
    <reaction evidence="5 6">
        <text>L-glutamyl-tRNA(Gln) + L-glutamine + ATP + H2O = L-glutaminyl-tRNA(Gln) + L-glutamate + ADP + phosphate + H(+)</text>
        <dbReference type="Rhea" id="RHEA:17521"/>
        <dbReference type="Rhea" id="RHEA-COMP:9681"/>
        <dbReference type="Rhea" id="RHEA-COMP:9684"/>
        <dbReference type="ChEBI" id="CHEBI:15377"/>
        <dbReference type="ChEBI" id="CHEBI:15378"/>
        <dbReference type="ChEBI" id="CHEBI:29985"/>
        <dbReference type="ChEBI" id="CHEBI:30616"/>
        <dbReference type="ChEBI" id="CHEBI:43474"/>
        <dbReference type="ChEBI" id="CHEBI:58359"/>
        <dbReference type="ChEBI" id="CHEBI:78520"/>
        <dbReference type="ChEBI" id="CHEBI:78521"/>
        <dbReference type="ChEBI" id="CHEBI:456216"/>
    </reaction>
</comment>
<evidence type="ECO:0000256" key="4">
    <source>
        <dbReference type="ARBA" id="ARBA00047380"/>
    </source>
</evidence>
<evidence type="ECO:0000256" key="1">
    <source>
        <dbReference type="ARBA" id="ARBA00010757"/>
    </source>
</evidence>
<dbReference type="SUPFAM" id="SSF141000">
    <property type="entry name" value="Glu-tRNAGln amidotransferase C subunit"/>
    <property type="match status" value="1"/>
</dbReference>
<comment type="similarity">
    <text evidence="1 6">Belongs to the GatC family.</text>
</comment>
<keyword evidence="6" id="KW-0547">Nucleotide-binding</keyword>
<evidence type="ECO:0000256" key="6">
    <source>
        <dbReference type="HAMAP-Rule" id="MF_00122"/>
    </source>
</evidence>
<dbReference type="Pfam" id="PF02686">
    <property type="entry name" value="GatC"/>
    <property type="match status" value="1"/>
</dbReference>
<comment type="subunit">
    <text evidence="2 6">Heterotrimer of A, B and C subunits.</text>
</comment>
<dbReference type="RefSeq" id="WP_191695938.1">
    <property type="nucleotide sequence ID" value="NZ_JACSQN010000022.1"/>
</dbReference>
<comment type="caution">
    <text evidence="7">The sequence shown here is derived from an EMBL/GenBank/DDBJ whole genome shotgun (WGS) entry which is preliminary data.</text>
</comment>
<gene>
    <name evidence="6 7" type="primary">gatC</name>
    <name evidence="7" type="ORF">H9649_16195</name>
</gene>
<sequence length="95" mass="10767">MNKFTEEDVRYFANFARIAISDQDAAQFSELISELVGFGDVLNEVDTEGVKPMTHPLQLYNVLRVDVPQDVLDREEMLAGVEEHEDGMIKVPNIL</sequence>
<dbReference type="EC" id="6.3.5.-" evidence="6"/>
<comment type="catalytic activity">
    <reaction evidence="4 6">
        <text>L-aspartyl-tRNA(Asn) + L-glutamine + ATP + H2O = L-asparaginyl-tRNA(Asn) + L-glutamate + ADP + phosphate + 2 H(+)</text>
        <dbReference type="Rhea" id="RHEA:14513"/>
        <dbReference type="Rhea" id="RHEA-COMP:9674"/>
        <dbReference type="Rhea" id="RHEA-COMP:9677"/>
        <dbReference type="ChEBI" id="CHEBI:15377"/>
        <dbReference type="ChEBI" id="CHEBI:15378"/>
        <dbReference type="ChEBI" id="CHEBI:29985"/>
        <dbReference type="ChEBI" id="CHEBI:30616"/>
        <dbReference type="ChEBI" id="CHEBI:43474"/>
        <dbReference type="ChEBI" id="CHEBI:58359"/>
        <dbReference type="ChEBI" id="CHEBI:78515"/>
        <dbReference type="ChEBI" id="CHEBI:78516"/>
        <dbReference type="ChEBI" id="CHEBI:456216"/>
    </reaction>
</comment>
<dbReference type="EMBL" id="JACSQN010000022">
    <property type="protein sequence ID" value="MBD7986111.1"/>
    <property type="molecule type" value="Genomic_DNA"/>
</dbReference>
<keyword evidence="6" id="KW-0648">Protein biosynthesis</keyword>
<keyword evidence="6" id="KW-0067">ATP-binding</keyword>
<organism evidence="7 8">
    <name type="scientific">Sporosarcina quadrami</name>
    <dbReference type="NCBI Taxonomy" id="2762234"/>
    <lineage>
        <taxon>Bacteria</taxon>
        <taxon>Bacillati</taxon>
        <taxon>Bacillota</taxon>
        <taxon>Bacilli</taxon>
        <taxon>Bacillales</taxon>
        <taxon>Caryophanaceae</taxon>
        <taxon>Sporosarcina</taxon>
    </lineage>
</organism>
<accession>A0ABR8UDM1</accession>
<evidence type="ECO:0000313" key="8">
    <source>
        <dbReference type="Proteomes" id="UP000626786"/>
    </source>
</evidence>
<proteinExistence type="inferred from homology"/>
<evidence type="ECO:0000313" key="7">
    <source>
        <dbReference type="EMBL" id="MBD7986111.1"/>
    </source>
</evidence>
<dbReference type="InterPro" id="IPR003837">
    <property type="entry name" value="GatC"/>
</dbReference>
<protein>
    <recommendedName>
        <fullName evidence="6">Aspartyl/glutamyl-tRNA(Asn/Gln) amidotransferase subunit C</fullName>
        <shortName evidence="6">Asp/Glu-ADT subunit C</shortName>
        <ecNumber evidence="6">6.3.5.-</ecNumber>
    </recommendedName>
</protein>